<keyword evidence="1" id="KW-0472">Membrane</keyword>
<dbReference type="Proteomes" id="UP000632828">
    <property type="component" value="Unassembled WGS sequence"/>
</dbReference>
<dbReference type="InterPro" id="IPR050303">
    <property type="entry name" value="GatZ_KbaZ_carbometab"/>
</dbReference>
<comment type="caution">
    <text evidence="2">The sequence shown here is derived from an EMBL/GenBank/DDBJ whole genome shotgun (WGS) entry which is preliminary data.</text>
</comment>
<evidence type="ECO:0000313" key="3">
    <source>
        <dbReference type="Proteomes" id="UP000632828"/>
    </source>
</evidence>
<dbReference type="GO" id="GO:0005886">
    <property type="term" value="C:plasma membrane"/>
    <property type="evidence" value="ECO:0007669"/>
    <property type="project" value="TreeGrafter"/>
</dbReference>
<proteinExistence type="predicted"/>
<evidence type="ECO:0000313" key="2">
    <source>
        <dbReference type="EMBL" id="MBD1401630.1"/>
    </source>
</evidence>
<keyword evidence="3" id="KW-1185">Reference proteome</keyword>
<dbReference type="PROSITE" id="PS51108">
    <property type="entry name" value="PTS_EIID"/>
    <property type="match status" value="1"/>
</dbReference>
<feature type="transmembrane region" description="Helical" evidence="1">
    <location>
        <begin position="231"/>
        <end position="255"/>
    </location>
</feature>
<dbReference type="PANTHER" id="PTHR32502:SF23">
    <property type="entry name" value="TRANSPORT PROTEIN, PTS SYSTEM"/>
    <property type="match status" value="1"/>
</dbReference>
<keyword evidence="1" id="KW-0812">Transmembrane</keyword>
<dbReference type="AlphaFoldDB" id="A0A8J6QVF1"/>
<feature type="transmembrane region" description="Helical" evidence="1">
    <location>
        <begin position="98"/>
        <end position="115"/>
    </location>
</feature>
<protein>
    <submittedName>
        <fullName evidence="2">PTS system mannose/fructose/sorbose family transporter subunit IID</fullName>
    </submittedName>
</protein>
<keyword evidence="1" id="KW-1133">Transmembrane helix</keyword>
<sequence length="257" mass="29121">MSLGWRTRLHVWCRLLLLQASWNYQRMQGLGFLFALIPGLRKIYPEEKWRDVAMRHAGYFNTHPYLAPLVAGAVLKLEEERAVNGEDRSIDIDDFKEIVAAPYAAIGDALFWGGLRPLAAGIALLVAVKGIIWAPLIFLVLFNFLPFWFRIVFFEYGYRQGIGSVDFIQQHNLPDWAIRTKEAAVVILGGLCAFLVFSHLDDHQLPSWPGLLTLVPMILLGWGARRGMSTLLLIFITCTMIFVAGIFWADVAIFLKL</sequence>
<evidence type="ECO:0000256" key="1">
    <source>
        <dbReference type="SAM" id="Phobius"/>
    </source>
</evidence>
<name>A0A8J6QVF1_9BACT</name>
<feature type="transmembrane region" description="Helical" evidence="1">
    <location>
        <begin position="183"/>
        <end position="200"/>
    </location>
</feature>
<feature type="transmembrane region" description="Helical" evidence="1">
    <location>
        <begin position="121"/>
        <end position="149"/>
    </location>
</feature>
<dbReference type="InterPro" id="IPR004704">
    <property type="entry name" value="PTS_IID_man"/>
</dbReference>
<dbReference type="PANTHER" id="PTHR32502">
    <property type="entry name" value="N-ACETYLGALACTOSAMINE PERMEASE II COMPONENT-RELATED"/>
    <property type="match status" value="1"/>
</dbReference>
<reference evidence="2" key="1">
    <citation type="submission" date="2020-09" db="EMBL/GenBank/DDBJ databases">
        <title>Pelobacter alkaliphilus sp. nov., a novel anaerobic arsenate-reducing bacterium from terrestrial mud volcano.</title>
        <authorList>
            <person name="Khomyakova M.A."/>
            <person name="Merkel A.Y."/>
            <person name="Slobodkin A.I."/>
        </authorList>
    </citation>
    <scope>NUCLEOTIDE SEQUENCE</scope>
    <source>
        <strain evidence="2">M08fum</strain>
    </source>
</reference>
<feature type="transmembrane region" description="Helical" evidence="1">
    <location>
        <begin position="206"/>
        <end position="224"/>
    </location>
</feature>
<dbReference type="Pfam" id="PF03613">
    <property type="entry name" value="EIID-AGA"/>
    <property type="match status" value="1"/>
</dbReference>
<dbReference type="RefSeq" id="WP_191157432.1">
    <property type="nucleotide sequence ID" value="NZ_JACWUN010000018.1"/>
</dbReference>
<dbReference type="EMBL" id="JACWUN010000018">
    <property type="protein sequence ID" value="MBD1401630.1"/>
    <property type="molecule type" value="Genomic_DNA"/>
</dbReference>
<organism evidence="2 3">
    <name type="scientific">Pelovirga terrestris</name>
    <dbReference type="NCBI Taxonomy" id="2771352"/>
    <lineage>
        <taxon>Bacteria</taxon>
        <taxon>Pseudomonadati</taxon>
        <taxon>Thermodesulfobacteriota</taxon>
        <taxon>Desulfuromonadia</taxon>
        <taxon>Geobacterales</taxon>
        <taxon>Geobacteraceae</taxon>
        <taxon>Pelovirga</taxon>
    </lineage>
</organism>
<accession>A0A8J6QVF1</accession>
<dbReference type="GO" id="GO:0009401">
    <property type="term" value="P:phosphoenolpyruvate-dependent sugar phosphotransferase system"/>
    <property type="evidence" value="ECO:0007669"/>
    <property type="project" value="InterPro"/>
</dbReference>
<gene>
    <name evidence="2" type="ORF">ICT70_13265</name>
</gene>